<dbReference type="AlphaFoldDB" id="A0AAW0XL86"/>
<feature type="non-terminal residue" evidence="1">
    <location>
        <position position="169"/>
    </location>
</feature>
<name>A0AAW0XL86_CHEQU</name>
<accession>A0AAW0XL86</accession>
<dbReference type="Proteomes" id="UP001445076">
    <property type="component" value="Unassembled WGS sequence"/>
</dbReference>
<feature type="non-terminal residue" evidence="1">
    <location>
        <position position="1"/>
    </location>
</feature>
<dbReference type="EMBL" id="JARKIK010000035">
    <property type="protein sequence ID" value="KAK8739971.1"/>
    <property type="molecule type" value="Genomic_DNA"/>
</dbReference>
<gene>
    <name evidence="1" type="ORF">OTU49_003298</name>
</gene>
<organism evidence="1 2">
    <name type="scientific">Cherax quadricarinatus</name>
    <name type="common">Australian red claw crayfish</name>
    <dbReference type="NCBI Taxonomy" id="27406"/>
    <lineage>
        <taxon>Eukaryota</taxon>
        <taxon>Metazoa</taxon>
        <taxon>Ecdysozoa</taxon>
        <taxon>Arthropoda</taxon>
        <taxon>Crustacea</taxon>
        <taxon>Multicrustacea</taxon>
        <taxon>Malacostraca</taxon>
        <taxon>Eumalacostraca</taxon>
        <taxon>Eucarida</taxon>
        <taxon>Decapoda</taxon>
        <taxon>Pleocyemata</taxon>
        <taxon>Astacidea</taxon>
        <taxon>Parastacoidea</taxon>
        <taxon>Parastacidae</taxon>
        <taxon>Cherax</taxon>
    </lineage>
</organism>
<sequence length="169" mass="18612">QGLRLDISIVDSNCSYCCSFCCESCELRRCFCSAGDTVPPASAALSIIKLGRLSLLDAFFLLEEVVIFTANRINMPRDFTDFEFNFLTSDDSEEIIKFLDEQLAPRVPLIKATGETSASLLGKIYMRDVLNCLESGLSFAARHKTTKTIAGVALSEIFSLEETLKVAAM</sequence>
<protein>
    <submittedName>
        <fullName evidence="1">Uncharacterized protein</fullName>
    </submittedName>
</protein>
<evidence type="ECO:0000313" key="2">
    <source>
        <dbReference type="Proteomes" id="UP001445076"/>
    </source>
</evidence>
<evidence type="ECO:0000313" key="1">
    <source>
        <dbReference type="EMBL" id="KAK8739971.1"/>
    </source>
</evidence>
<reference evidence="1 2" key="1">
    <citation type="journal article" date="2024" name="BMC Genomics">
        <title>Genome assembly of redclaw crayfish (Cherax quadricarinatus) provides insights into its immune adaptation and hypoxia tolerance.</title>
        <authorList>
            <person name="Liu Z."/>
            <person name="Zheng J."/>
            <person name="Li H."/>
            <person name="Fang K."/>
            <person name="Wang S."/>
            <person name="He J."/>
            <person name="Zhou D."/>
            <person name="Weng S."/>
            <person name="Chi M."/>
            <person name="Gu Z."/>
            <person name="He J."/>
            <person name="Li F."/>
            <person name="Wang M."/>
        </authorList>
    </citation>
    <scope>NUCLEOTIDE SEQUENCE [LARGE SCALE GENOMIC DNA]</scope>
    <source>
        <strain evidence="1">ZL_2023a</strain>
    </source>
</reference>
<comment type="caution">
    <text evidence="1">The sequence shown here is derived from an EMBL/GenBank/DDBJ whole genome shotgun (WGS) entry which is preliminary data.</text>
</comment>
<keyword evidence="2" id="KW-1185">Reference proteome</keyword>
<proteinExistence type="predicted"/>
<dbReference type="Gene3D" id="3.40.630.30">
    <property type="match status" value="1"/>
</dbReference>